<dbReference type="Gene3D" id="1.20.1250.20">
    <property type="entry name" value="MFS general substrate transporter like domains"/>
    <property type="match status" value="2"/>
</dbReference>
<evidence type="ECO:0000256" key="8">
    <source>
        <dbReference type="ARBA" id="ARBA00023136"/>
    </source>
</evidence>
<keyword evidence="9" id="KW-0739">Sodium transport</keyword>
<comment type="subcellular location">
    <subcellularLocation>
        <location evidence="1">Membrane</location>
        <topology evidence="1">Multi-pass membrane protein</topology>
    </subcellularLocation>
</comment>
<keyword evidence="9" id="KW-0406">Ion transport</keyword>
<dbReference type="InterPro" id="IPR011701">
    <property type="entry name" value="MFS"/>
</dbReference>
<comment type="similarity">
    <text evidence="2">Belongs to the major facilitator superfamily. Sodium/anion cotransporter family.</text>
</comment>
<dbReference type="PANTHER" id="PTHR11662:SF280">
    <property type="entry name" value="FI21844P1-RELATED"/>
    <property type="match status" value="1"/>
</dbReference>
<feature type="transmembrane region" description="Helical" evidence="12">
    <location>
        <begin position="160"/>
        <end position="183"/>
    </location>
</feature>
<organism evidence="14 15">
    <name type="scientific">Rhynchophorus ferrugineus</name>
    <name type="common">Red palm weevil</name>
    <name type="synonym">Curculio ferrugineus</name>
    <dbReference type="NCBI Taxonomy" id="354439"/>
    <lineage>
        <taxon>Eukaryota</taxon>
        <taxon>Metazoa</taxon>
        <taxon>Ecdysozoa</taxon>
        <taxon>Arthropoda</taxon>
        <taxon>Hexapoda</taxon>
        <taxon>Insecta</taxon>
        <taxon>Pterygota</taxon>
        <taxon>Neoptera</taxon>
        <taxon>Endopterygota</taxon>
        <taxon>Coleoptera</taxon>
        <taxon>Polyphaga</taxon>
        <taxon>Cucujiformia</taxon>
        <taxon>Curculionidae</taxon>
        <taxon>Dryophthorinae</taxon>
        <taxon>Rhynchophorus</taxon>
    </lineage>
</organism>
<reference evidence="14" key="1">
    <citation type="submission" date="2020-08" db="EMBL/GenBank/DDBJ databases">
        <title>Genome sequencing and assembly of the red palm weevil Rhynchophorus ferrugineus.</title>
        <authorList>
            <person name="Dias G.B."/>
            <person name="Bergman C.M."/>
            <person name="Manee M."/>
        </authorList>
    </citation>
    <scope>NUCLEOTIDE SEQUENCE</scope>
    <source>
        <strain evidence="14">AA-2017</strain>
        <tissue evidence="14">Whole larva</tissue>
    </source>
</reference>
<evidence type="ECO:0000256" key="5">
    <source>
        <dbReference type="ARBA" id="ARBA00022847"/>
    </source>
</evidence>
<keyword evidence="15" id="KW-1185">Reference proteome</keyword>
<feature type="transmembrane region" description="Helical" evidence="12">
    <location>
        <begin position="349"/>
        <end position="370"/>
    </location>
</feature>
<dbReference type="Pfam" id="PF07690">
    <property type="entry name" value="MFS_1"/>
    <property type="match status" value="1"/>
</dbReference>
<evidence type="ECO:0000313" key="14">
    <source>
        <dbReference type="EMBL" id="KAF7271632.1"/>
    </source>
</evidence>
<feature type="transmembrane region" description="Helical" evidence="12">
    <location>
        <begin position="65"/>
        <end position="82"/>
    </location>
</feature>
<evidence type="ECO:0000256" key="11">
    <source>
        <dbReference type="ARBA" id="ARBA00068450"/>
    </source>
</evidence>
<evidence type="ECO:0000313" key="15">
    <source>
        <dbReference type="Proteomes" id="UP000625711"/>
    </source>
</evidence>
<name>A0A834ID37_RHYFE</name>
<comment type="function">
    <text evidence="10">May be an inorganic phosphate cotransporter.</text>
</comment>
<gene>
    <name evidence="14" type="ORF">GWI33_015514</name>
</gene>
<evidence type="ECO:0000256" key="6">
    <source>
        <dbReference type="ARBA" id="ARBA00022989"/>
    </source>
</evidence>
<evidence type="ECO:0000256" key="1">
    <source>
        <dbReference type="ARBA" id="ARBA00004141"/>
    </source>
</evidence>
<evidence type="ECO:0000259" key="13">
    <source>
        <dbReference type="PROSITE" id="PS50850"/>
    </source>
</evidence>
<evidence type="ECO:0000256" key="7">
    <source>
        <dbReference type="ARBA" id="ARBA00023053"/>
    </source>
</evidence>
<evidence type="ECO:0000256" key="9">
    <source>
        <dbReference type="ARBA" id="ARBA00023201"/>
    </source>
</evidence>
<feature type="transmembrane region" description="Helical" evidence="12">
    <location>
        <begin position="288"/>
        <end position="313"/>
    </location>
</feature>
<proteinExistence type="inferred from homology"/>
<feature type="transmembrane region" description="Helical" evidence="12">
    <location>
        <begin position="325"/>
        <end position="343"/>
    </location>
</feature>
<sequence length="464" mass="51539">MIRGSNNYRTENRWIKVRYIQMALMFLMMGISYAIRTILSVAIVAMTDPEASKNADVLTFDWKNTGVVLSSFYWSYAALQFFAGHIGIAFGPRWILTIAMFVNALASLMIPTAATYWDYSGVVVCRLIQGVAQGFIIPLTHSMLGKWAPTEERSWLNTSVYSGCSIGTILSMPITGYLSSSWWGWPSSFYFFGILGLVWCVLWLLLGADSPATHRSISMSERVYIEQSLGQDNLKDVKIPWKAIITSLPYWAIIAGAIGEAWGSTFLITEIPTYISKVTDIDIEKNGLFSSAPYIVATIFTLLYGPLADYLILKGYTSRKTCRRLFHAAGAFIPSLALVWLAYEETPVGIAILLIVAITLNGAMFCGHNVNHIDISPRFSGVLFGISNGIGQTLAIFAPLLVDFIVLDETDKALWRTMFIIAAVIYAGTAAFFIVYLSADRQWWDSAEGKINTEAQIEDNPKLI</sequence>
<keyword evidence="8 12" id="KW-0472">Membrane</keyword>
<accession>A0A834ID37</accession>
<dbReference type="EMBL" id="JAACXV010013922">
    <property type="protein sequence ID" value="KAF7271632.1"/>
    <property type="molecule type" value="Genomic_DNA"/>
</dbReference>
<dbReference type="InterPro" id="IPR050382">
    <property type="entry name" value="MFS_Na/Anion_cotransporter"/>
</dbReference>
<feature type="transmembrane region" description="Helical" evidence="12">
    <location>
        <begin position="189"/>
        <end position="208"/>
    </location>
</feature>
<dbReference type="OrthoDB" id="2985014at2759"/>
<feature type="transmembrane region" description="Helical" evidence="12">
    <location>
        <begin position="413"/>
        <end position="437"/>
    </location>
</feature>
<feature type="domain" description="Major facilitator superfamily (MFS) profile" evidence="13">
    <location>
        <begin position="18"/>
        <end position="441"/>
    </location>
</feature>
<dbReference type="InterPro" id="IPR020846">
    <property type="entry name" value="MFS_dom"/>
</dbReference>
<dbReference type="GO" id="GO:0006814">
    <property type="term" value="P:sodium ion transport"/>
    <property type="evidence" value="ECO:0007669"/>
    <property type="project" value="UniProtKB-KW"/>
</dbReference>
<keyword evidence="7" id="KW-0915">Sodium</keyword>
<dbReference type="InterPro" id="IPR036259">
    <property type="entry name" value="MFS_trans_sf"/>
</dbReference>
<feature type="transmembrane region" description="Helical" evidence="12">
    <location>
        <begin position="94"/>
        <end position="113"/>
    </location>
</feature>
<dbReference type="GO" id="GO:0015293">
    <property type="term" value="F:symporter activity"/>
    <property type="evidence" value="ECO:0007669"/>
    <property type="project" value="UniProtKB-KW"/>
</dbReference>
<dbReference type="PROSITE" id="PS50850">
    <property type="entry name" value="MFS"/>
    <property type="match status" value="1"/>
</dbReference>
<evidence type="ECO:0000256" key="4">
    <source>
        <dbReference type="ARBA" id="ARBA00022692"/>
    </source>
</evidence>
<dbReference type="GO" id="GO:0016020">
    <property type="term" value="C:membrane"/>
    <property type="evidence" value="ECO:0007669"/>
    <property type="project" value="UniProtKB-SubCell"/>
</dbReference>
<evidence type="ECO:0000256" key="2">
    <source>
        <dbReference type="ARBA" id="ARBA00008586"/>
    </source>
</evidence>
<protein>
    <recommendedName>
        <fullName evidence="11">Putative inorganic phosphate cotransporter</fullName>
    </recommendedName>
</protein>
<feature type="transmembrane region" description="Helical" evidence="12">
    <location>
        <begin position="382"/>
        <end position="407"/>
    </location>
</feature>
<keyword evidence="5" id="KW-0769">Symport</keyword>
<feature type="transmembrane region" description="Helical" evidence="12">
    <location>
        <begin position="248"/>
        <end position="268"/>
    </location>
</feature>
<keyword evidence="4 12" id="KW-0812">Transmembrane</keyword>
<feature type="transmembrane region" description="Helical" evidence="12">
    <location>
        <begin position="119"/>
        <end position="139"/>
    </location>
</feature>
<dbReference type="Proteomes" id="UP000625711">
    <property type="component" value="Unassembled WGS sequence"/>
</dbReference>
<comment type="caution">
    <text evidence="14">The sequence shown here is derived from an EMBL/GenBank/DDBJ whole genome shotgun (WGS) entry which is preliminary data.</text>
</comment>
<evidence type="ECO:0000256" key="3">
    <source>
        <dbReference type="ARBA" id="ARBA00022448"/>
    </source>
</evidence>
<evidence type="ECO:0000256" key="10">
    <source>
        <dbReference type="ARBA" id="ARBA00054632"/>
    </source>
</evidence>
<dbReference type="FunFam" id="1.20.1250.20:FF:000003">
    <property type="entry name" value="Solute carrier family 17 member 3"/>
    <property type="match status" value="1"/>
</dbReference>
<dbReference type="GO" id="GO:0006820">
    <property type="term" value="P:monoatomic anion transport"/>
    <property type="evidence" value="ECO:0007669"/>
    <property type="project" value="TreeGrafter"/>
</dbReference>
<dbReference type="AlphaFoldDB" id="A0A834ID37"/>
<dbReference type="SUPFAM" id="SSF103473">
    <property type="entry name" value="MFS general substrate transporter"/>
    <property type="match status" value="1"/>
</dbReference>
<dbReference type="FunFam" id="1.20.1250.20:FF:000144">
    <property type="entry name" value="Picot, isoform B"/>
    <property type="match status" value="1"/>
</dbReference>
<keyword evidence="3" id="KW-0813">Transport</keyword>
<evidence type="ECO:0000256" key="12">
    <source>
        <dbReference type="SAM" id="Phobius"/>
    </source>
</evidence>
<feature type="transmembrane region" description="Helical" evidence="12">
    <location>
        <begin position="20"/>
        <end position="45"/>
    </location>
</feature>
<keyword evidence="6 12" id="KW-1133">Transmembrane helix</keyword>
<dbReference type="PANTHER" id="PTHR11662">
    <property type="entry name" value="SOLUTE CARRIER FAMILY 17"/>
    <property type="match status" value="1"/>
</dbReference>